<organism evidence="2 3">
    <name type="scientific">Araneus ventricosus</name>
    <name type="common">Orbweaver spider</name>
    <name type="synonym">Epeira ventricosa</name>
    <dbReference type="NCBI Taxonomy" id="182803"/>
    <lineage>
        <taxon>Eukaryota</taxon>
        <taxon>Metazoa</taxon>
        <taxon>Ecdysozoa</taxon>
        <taxon>Arthropoda</taxon>
        <taxon>Chelicerata</taxon>
        <taxon>Arachnida</taxon>
        <taxon>Araneae</taxon>
        <taxon>Araneomorphae</taxon>
        <taxon>Entelegynae</taxon>
        <taxon>Araneoidea</taxon>
        <taxon>Araneidae</taxon>
        <taxon>Araneus</taxon>
    </lineage>
</organism>
<comment type="caution">
    <text evidence="2">The sequence shown here is derived from an EMBL/GenBank/DDBJ whole genome shotgun (WGS) entry which is preliminary data.</text>
</comment>
<dbReference type="AlphaFoldDB" id="A0A4Y2D564"/>
<feature type="region of interest" description="Disordered" evidence="1">
    <location>
        <begin position="1"/>
        <end position="25"/>
    </location>
</feature>
<evidence type="ECO:0000256" key="1">
    <source>
        <dbReference type="SAM" id="MobiDB-lite"/>
    </source>
</evidence>
<feature type="compositionally biased region" description="Basic residues" evidence="1">
    <location>
        <begin position="12"/>
        <end position="23"/>
    </location>
</feature>
<dbReference type="Proteomes" id="UP000499080">
    <property type="component" value="Unassembled WGS sequence"/>
</dbReference>
<protein>
    <submittedName>
        <fullName evidence="2">Uncharacterized protein</fullName>
    </submittedName>
</protein>
<evidence type="ECO:0000313" key="3">
    <source>
        <dbReference type="Proteomes" id="UP000499080"/>
    </source>
</evidence>
<proteinExistence type="predicted"/>
<gene>
    <name evidence="2" type="ORF">AVEN_7961_1</name>
</gene>
<dbReference type="EMBL" id="BGPR01000289">
    <property type="protein sequence ID" value="GBM10695.1"/>
    <property type="molecule type" value="Genomic_DNA"/>
</dbReference>
<name>A0A4Y2D564_ARAVE</name>
<accession>A0A4Y2D564</accession>
<evidence type="ECO:0000313" key="2">
    <source>
        <dbReference type="EMBL" id="GBM10695.1"/>
    </source>
</evidence>
<reference evidence="2 3" key="1">
    <citation type="journal article" date="2019" name="Sci. Rep.">
        <title>Orb-weaving spider Araneus ventricosus genome elucidates the spidroin gene catalogue.</title>
        <authorList>
            <person name="Kono N."/>
            <person name="Nakamura H."/>
            <person name="Ohtoshi R."/>
            <person name="Moran D.A.P."/>
            <person name="Shinohara A."/>
            <person name="Yoshida Y."/>
            <person name="Fujiwara M."/>
            <person name="Mori M."/>
            <person name="Tomita M."/>
            <person name="Arakawa K."/>
        </authorList>
    </citation>
    <scope>NUCLEOTIDE SEQUENCE [LARGE SCALE GENOMIC DNA]</scope>
</reference>
<sequence>MDHSTIYNSQSHRFKASRGKMRQKTADIPRNTTLTFSSTCLEERCKNRFSKGFIRRLLGKRHTKVETKKKEKGIYRSENTLDKMANYSRSRGPSAIKLHFMNRNKESLNMGHEI</sequence>
<keyword evidence="3" id="KW-1185">Reference proteome</keyword>
<feature type="compositionally biased region" description="Polar residues" evidence="1">
    <location>
        <begin position="1"/>
        <end position="11"/>
    </location>
</feature>